<dbReference type="GO" id="GO:0031419">
    <property type="term" value="F:cobalamin binding"/>
    <property type="evidence" value="ECO:0007669"/>
    <property type="project" value="UniProtKB-KW"/>
</dbReference>
<dbReference type="InterPro" id="IPR036724">
    <property type="entry name" value="Cobalamin-bd_sf"/>
</dbReference>
<reference evidence="7" key="1">
    <citation type="journal article" date="2014" name="Int. J. Syst. Evol. Microbiol.">
        <title>Complete genome sequence of Corynebacterium casei LMG S-19264T (=DSM 44701T), isolated from a smear-ripened cheese.</title>
        <authorList>
            <consortium name="US DOE Joint Genome Institute (JGI-PGF)"/>
            <person name="Walter F."/>
            <person name="Albersmeier A."/>
            <person name="Kalinowski J."/>
            <person name="Ruckert C."/>
        </authorList>
    </citation>
    <scope>NUCLEOTIDE SEQUENCE</scope>
    <source>
        <strain evidence="7">VKM B-2789</strain>
    </source>
</reference>
<keyword evidence="8" id="KW-1185">Reference proteome</keyword>
<evidence type="ECO:0000259" key="6">
    <source>
        <dbReference type="Pfam" id="PF01642"/>
    </source>
</evidence>
<comment type="cofactor">
    <cofactor evidence="1">
        <name>adenosylcob(III)alamin</name>
        <dbReference type="ChEBI" id="CHEBI:18408"/>
    </cofactor>
</comment>
<evidence type="ECO:0000313" key="8">
    <source>
        <dbReference type="Proteomes" id="UP001143330"/>
    </source>
</evidence>
<dbReference type="PANTHER" id="PTHR48101">
    <property type="entry name" value="METHYLMALONYL-COA MUTASE, MITOCHONDRIAL-RELATED"/>
    <property type="match status" value="1"/>
</dbReference>
<evidence type="ECO:0000256" key="4">
    <source>
        <dbReference type="ARBA" id="ARBA00023235"/>
    </source>
</evidence>
<dbReference type="Pfam" id="PF01642">
    <property type="entry name" value="MM_CoA_mutase"/>
    <property type="match status" value="1"/>
</dbReference>
<dbReference type="AlphaFoldDB" id="A0A9W6JZ24"/>
<protein>
    <submittedName>
        <fullName evidence="7">Methylmalonyl-CoA mutase</fullName>
    </submittedName>
</protein>
<name>A0A9W6JZ24_9HYPH</name>
<dbReference type="GO" id="GO:0005737">
    <property type="term" value="C:cytoplasm"/>
    <property type="evidence" value="ECO:0007669"/>
    <property type="project" value="TreeGrafter"/>
</dbReference>
<evidence type="ECO:0000256" key="3">
    <source>
        <dbReference type="ARBA" id="ARBA00022628"/>
    </source>
</evidence>
<dbReference type="GO" id="GO:0019678">
    <property type="term" value="P:propionate metabolic process, methylmalonyl pathway"/>
    <property type="evidence" value="ECO:0007669"/>
    <property type="project" value="TreeGrafter"/>
</dbReference>
<keyword evidence="3" id="KW-0846">Cobalamin</keyword>
<dbReference type="InterPro" id="IPR006099">
    <property type="entry name" value="MeMalonylCoA_mutase_a/b_cat"/>
</dbReference>
<dbReference type="Proteomes" id="UP001143330">
    <property type="component" value="Unassembled WGS sequence"/>
</dbReference>
<proteinExistence type="inferred from homology"/>
<dbReference type="PANTHER" id="PTHR48101:SF4">
    <property type="entry name" value="METHYLMALONYL-COA MUTASE, MITOCHONDRIAL"/>
    <property type="match status" value="1"/>
</dbReference>
<comment type="similarity">
    <text evidence="2">Belongs to the methylmalonyl-CoA mutase family.</text>
</comment>
<dbReference type="SUPFAM" id="SSF51703">
    <property type="entry name" value="Cobalamin (vitamin B12)-dependent enzymes"/>
    <property type="match status" value="1"/>
</dbReference>
<dbReference type="EMBL" id="BSFM01000014">
    <property type="protein sequence ID" value="GLK85128.1"/>
    <property type="molecule type" value="Genomic_DNA"/>
</dbReference>
<feature type="domain" description="Methylmalonyl-CoA mutase alpha/beta chain catalytic" evidence="6">
    <location>
        <begin position="206"/>
        <end position="437"/>
    </location>
</feature>
<dbReference type="SUPFAM" id="SSF52242">
    <property type="entry name" value="Cobalamin (vitamin B12)-binding domain"/>
    <property type="match status" value="1"/>
</dbReference>
<keyword evidence="5" id="KW-0170">Cobalt</keyword>
<dbReference type="InterPro" id="IPR016176">
    <property type="entry name" value="Cbl-dep_enz_cat"/>
</dbReference>
<keyword evidence="4" id="KW-0413">Isomerase</keyword>
<dbReference type="Gene3D" id="3.20.20.240">
    <property type="entry name" value="Methylmalonyl-CoA mutase"/>
    <property type="match status" value="1"/>
</dbReference>
<evidence type="ECO:0000256" key="1">
    <source>
        <dbReference type="ARBA" id="ARBA00001922"/>
    </source>
</evidence>
<organism evidence="7 8">
    <name type="scientific">Ancylobacter defluvii</name>
    <dbReference type="NCBI Taxonomy" id="1282440"/>
    <lineage>
        <taxon>Bacteria</taxon>
        <taxon>Pseudomonadati</taxon>
        <taxon>Pseudomonadota</taxon>
        <taxon>Alphaproteobacteria</taxon>
        <taxon>Hyphomicrobiales</taxon>
        <taxon>Xanthobacteraceae</taxon>
        <taxon>Ancylobacter</taxon>
    </lineage>
</organism>
<dbReference type="GO" id="GO:0046872">
    <property type="term" value="F:metal ion binding"/>
    <property type="evidence" value="ECO:0007669"/>
    <property type="project" value="InterPro"/>
</dbReference>
<evidence type="ECO:0000256" key="2">
    <source>
        <dbReference type="ARBA" id="ARBA00008465"/>
    </source>
</evidence>
<sequence>MERALDLDLASFPATTREDWLKLVEGVLKGAPYDRRMVTHTYDGLALDALPARRADTQLIATRAGTPWKLLTRIDHTDPAAANAQALDDLAGGADGLSLVFAGAPAAYGFGLPVTREAIAATLEGVMADLVTLRVEAGRFQGRDVALALAALLENRDPHSLDLRFGLDPLGDLAALGAAPIEWQALSARLGQTVAALRLRGFSAPMVRADGRLHHAAGATEVQELAAVLATALAYLRALEASGLSLEDSAPLIEVTLAADVDQFLTLSKPRALRLIWAAALEACGVASPPPLAIHMETAWRSLTRLDPHTNLLRGTLAAFAAGVGGADSLTVLPFTQALGLPDGFARRLARNTQLILIEESNIHRVADPAAGAGAVEERTEKLAAAAWALFRDIEKEGGLVEALQSGSWQRRIGEARTARARNIATRRTPITGTSEFPLLGAATPSVLAPLPRMHTPAPAEGALLVEPLAPHRLAEPFEALRAIAERAEPRPAVFLASLGTPADFTVRAGFARNLFEAGGIAAPGHDGFNDEADLVAGFRASGARLACLCSSDALYLERAEVAAQALKQAGAAAVYLAGRLPEQEAALRAAGVAGFAFAGGDALELLRSAHAALGLAPRAEEP</sequence>
<dbReference type="RefSeq" id="WP_213364949.1">
    <property type="nucleotide sequence ID" value="NZ_BSFM01000014.1"/>
</dbReference>
<accession>A0A9W6JZ24</accession>
<evidence type="ECO:0000256" key="5">
    <source>
        <dbReference type="ARBA" id="ARBA00023285"/>
    </source>
</evidence>
<dbReference type="GO" id="GO:0004494">
    <property type="term" value="F:methylmalonyl-CoA mutase activity"/>
    <property type="evidence" value="ECO:0007669"/>
    <property type="project" value="UniProtKB-EC"/>
</dbReference>
<gene>
    <name evidence="7" type="primary">mutA_1</name>
    <name evidence="7" type="ORF">GCM10017653_31980</name>
</gene>
<evidence type="ECO:0000313" key="7">
    <source>
        <dbReference type="EMBL" id="GLK85128.1"/>
    </source>
</evidence>
<reference evidence="7" key="2">
    <citation type="submission" date="2023-01" db="EMBL/GenBank/DDBJ databases">
        <authorList>
            <person name="Sun Q."/>
            <person name="Evtushenko L."/>
        </authorList>
    </citation>
    <scope>NUCLEOTIDE SEQUENCE</scope>
    <source>
        <strain evidence="7">VKM B-2789</strain>
    </source>
</reference>
<comment type="caution">
    <text evidence="7">The sequence shown here is derived from an EMBL/GenBank/DDBJ whole genome shotgun (WGS) entry which is preliminary data.</text>
</comment>
<dbReference type="Gene3D" id="3.40.50.280">
    <property type="entry name" value="Cobalamin-binding domain"/>
    <property type="match status" value="1"/>
</dbReference>